<dbReference type="Proteomes" id="UP000053989">
    <property type="component" value="Unassembled WGS sequence"/>
</dbReference>
<reference evidence="2" key="2">
    <citation type="submission" date="2015-01" db="EMBL/GenBank/DDBJ databases">
        <title>Evolutionary Origins and Diversification of the Mycorrhizal Mutualists.</title>
        <authorList>
            <consortium name="DOE Joint Genome Institute"/>
            <consortium name="Mycorrhizal Genomics Consortium"/>
            <person name="Kohler A."/>
            <person name="Kuo A."/>
            <person name="Nagy L.G."/>
            <person name="Floudas D."/>
            <person name="Copeland A."/>
            <person name="Barry K.W."/>
            <person name="Cichocki N."/>
            <person name="Veneault-Fourrey C."/>
            <person name="LaButti K."/>
            <person name="Lindquist E.A."/>
            <person name="Lipzen A."/>
            <person name="Lundell T."/>
            <person name="Morin E."/>
            <person name="Murat C."/>
            <person name="Riley R."/>
            <person name="Ohm R."/>
            <person name="Sun H."/>
            <person name="Tunlid A."/>
            <person name="Henrissat B."/>
            <person name="Grigoriev I.V."/>
            <person name="Hibbett D.S."/>
            <person name="Martin F."/>
        </authorList>
    </citation>
    <scope>NUCLEOTIDE SEQUENCE [LARGE SCALE GENOMIC DNA]</scope>
    <source>
        <strain evidence="2">Foug A</strain>
    </source>
</reference>
<proteinExistence type="predicted"/>
<organism evidence="1 2">
    <name type="scientific">Scleroderma citrinum Foug A</name>
    <dbReference type="NCBI Taxonomy" id="1036808"/>
    <lineage>
        <taxon>Eukaryota</taxon>
        <taxon>Fungi</taxon>
        <taxon>Dikarya</taxon>
        <taxon>Basidiomycota</taxon>
        <taxon>Agaricomycotina</taxon>
        <taxon>Agaricomycetes</taxon>
        <taxon>Agaricomycetidae</taxon>
        <taxon>Boletales</taxon>
        <taxon>Sclerodermatineae</taxon>
        <taxon>Sclerodermataceae</taxon>
        <taxon>Scleroderma</taxon>
    </lineage>
</organism>
<gene>
    <name evidence="1" type="ORF">SCLCIDRAFT_660224</name>
</gene>
<name>A0A0C3AGY2_9AGAM</name>
<sequence>MIIPIHNRDYSFPLQGRWYLNIPSRVWTYIRGMYAALIDPTSKVTAEYILMWDSDVIPLKLPLVTNTTGFDRLSEALAAVSQPSPHRTDPQMVQGMYSCLPLYIYYALHESLSSPCDIAACAGNTQKIFCFHKSKGNKMWIASTYHILASPVSWLVPQADTDC</sequence>
<dbReference type="AlphaFoldDB" id="A0A0C3AGY2"/>
<evidence type="ECO:0000313" key="2">
    <source>
        <dbReference type="Proteomes" id="UP000053989"/>
    </source>
</evidence>
<dbReference type="InParanoid" id="A0A0C3AGY2"/>
<accession>A0A0C3AGY2</accession>
<keyword evidence="2" id="KW-1185">Reference proteome</keyword>
<evidence type="ECO:0000313" key="1">
    <source>
        <dbReference type="EMBL" id="KIM64147.1"/>
    </source>
</evidence>
<protein>
    <submittedName>
        <fullName evidence="1">Uncharacterized protein</fullName>
    </submittedName>
</protein>
<dbReference type="HOGENOM" id="CLU_1628055_0_0_1"/>
<reference evidence="1 2" key="1">
    <citation type="submission" date="2014-04" db="EMBL/GenBank/DDBJ databases">
        <authorList>
            <consortium name="DOE Joint Genome Institute"/>
            <person name="Kuo A."/>
            <person name="Kohler A."/>
            <person name="Nagy L.G."/>
            <person name="Floudas D."/>
            <person name="Copeland A."/>
            <person name="Barry K.W."/>
            <person name="Cichocki N."/>
            <person name="Veneault-Fourrey C."/>
            <person name="LaButti K."/>
            <person name="Lindquist E.A."/>
            <person name="Lipzen A."/>
            <person name="Lundell T."/>
            <person name="Morin E."/>
            <person name="Murat C."/>
            <person name="Sun H."/>
            <person name="Tunlid A."/>
            <person name="Henrissat B."/>
            <person name="Grigoriev I.V."/>
            <person name="Hibbett D.S."/>
            <person name="Martin F."/>
            <person name="Nordberg H.P."/>
            <person name="Cantor M.N."/>
            <person name="Hua S.X."/>
        </authorList>
    </citation>
    <scope>NUCLEOTIDE SEQUENCE [LARGE SCALE GENOMIC DNA]</scope>
    <source>
        <strain evidence="1 2">Foug A</strain>
    </source>
</reference>
<dbReference type="EMBL" id="KN822030">
    <property type="protein sequence ID" value="KIM64147.1"/>
    <property type="molecule type" value="Genomic_DNA"/>
</dbReference>